<accession>A0A7V8RBB2</accession>
<name>A0A7V8RBB2_9SPHN</name>
<dbReference type="AlphaFoldDB" id="A0A7V8RBB2"/>
<dbReference type="Proteomes" id="UP000589292">
    <property type="component" value="Unassembled WGS sequence"/>
</dbReference>
<comment type="caution">
    <text evidence="2">The sequence shown here is derived from an EMBL/GenBank/DDBJ whole genome shotgun (WGS) entry which is preliminary data.</text>
</comment>
<proteinExistence type="predicted"/>
<protein>
    <submittedName>
        <fullName evidence="2">Uncharacterized protein</fullName>
    </submittedName>
</protein>
<keyword evidence="3" id="KW-1185">Reference proteome</keyword>
<feature type="signal peptide" evidence="1">
    <location>
        <begin position="1"/>
        <end position="19"/>
    </location>
</feature>
<evidence type="ECO:0000313" key="3">
    <source>
        <dbReference type="Proteomes" id="UP000589292"/>
    </source>
</evidence>
<dbReference type="RefSeq" id="WP_181266404.1">
    <property type="nucleotide sequence ID" value="NZ_BAAAGB010000002.1"/>
</dbReference>
<gene>
    <name evidence="2" type="ORF">FG486_03090</name>
</gene>
<organism evidence="2 3">
    <name type="scientific">Sphingomonas ursincola</name>
    <dbReference type="NCBI Taxonomy" id="56361"/>
    <lineage>
        <taxon>Bacteria</taxon>
        <taxon>Pseudomonadati</taxon>
        <taxon>Pseudomonadota</taxon>
        <taxon>Alphaproteobacteria</taxon>
        <taxon>Sphingomonadales</taxon>
        <taxon>Sphingomonadaceae</taxon>
        <taxon>Sphingomonas</taxon>
    </lineage>
</organism>
<sequence>MMRLTMIAAAAMAASPALAQGEAAPRTRVVECGVESCLIVSGRRADMSAPVSINGHDVTTTGRHHWQARIPVKTVRHWSEPYARSIEVSVGNERHSTRLPVGLLGTRGDLAMLVVSVK</sequence>
<evidence type="ECO:0000256" key="1">
    <source>
        <dbReference type="SAM" id="SignalP"/>
    </source>
</evidence>
<feature type="chain" id="PRO_5031506083" evidence="1">
    <location>
        <begin position="20"/>
        <end position="118"/>
    </location>
</feature>
<keyword evidence="1" id="KW-0732">Signal</keyword>
<reference evidence="2 3" key="1">
    <citation type="journal article" date="1994" name="Int. J. Syst. Bacteriol.">
        <title>Phylogenetic positions of novel aerobic, bacteriochlorophyll a-containing bacteria and description of Roseococcus thiosulfatophilus gen. nov., sp. nov., Erythromicrobium ramosum gen. nov., sp. nov., and Erythrobacter litoralis sp. nov.</title>
        <authorList>
            <person name="Yurkov V."/>
            <person name="Stackebrandt E."/>
            <person name="Holmes A."/>
            <person name="Fuerst J.A."/>
            <person name="Hugenholtz P."/>
            <person name="Golecki J."/>
            <person name="Gad'on N."/>
            <person name="Gorlenko V.M."/>
            <person name="Kompantseva E.I."/>
            <person name="Drews G."/>
        </authorList>
    </citation>
    <scope>NUCLEOTIDE SEQUENCE [LARGE SCALE GENOMIC DNA]</scope>
    <source>
        <strain evidence="2 3">KR-99</strain>
    </source>
</reference>
<evidence type="ECO:0000313" key="2">
    <source>
        <dbReference type="EMBL" id="MBA1373309.1"/>
    </source>
</evidence>
<dbReference type="EMBL" id="VDES01000001">
    <property type="protein sequence ID" value="MBA1373309.1"/>
    <property type="molecule type" value="Genomic_DNA"/>
</dbReference>